<protein>
    <submittedName>
        <fullName evidence="2">Uncharacterized protein</fullName>
    </submittedName>
</protein>
<reference evidence="2" key="1">
    <citation type="submission" date="2020-04" db="EMBL/GenBank/DDBJ databases">
        <authorList>
            <person name="Chiriac C."/>
            <person name="Salcher M."/>
            <person name="Ghai R."/>
            <person name="Kavagutti S V."/>
        </authorList>
    </citation>
    <scope>NUCLEOTIDE SEQUENCE</scope>
</reference>
<feature type="region of interest" description="Disordered" evidence="1">
    <location>
        <begin position="37"/>
        <end position="72"/>
    </location>
</feature>
<accession>A0A6J5M6B3</accession>
<gene>
    <name evidence="2" type="ORF">UFOVP420_38</name>
</gene>
<proteinExistence type="predicted"/>
<dbReference type="EMBL" id="LR796394">
    <property type="protein sequence ID" value="CAB4141671.1"/>
    <property type="molecule type" value="Genomic_DNA"/>
</dbReference>
<evidence type="ECO:0000313" key="2">
    <source>
        <dbReference type="EMBL" id="CAB4141671.1"/>
    </source>
</evidence>
<name>A0A6J5M6B3_9CAUD</name>
<sequence>MTHEQAQKILDKVREGVAYPSGVVDFALFLTGDLDAHEAHGSEGMGRAVQTQGPASWGRASQDMVERHHFGH</sequence>
<evidence type="ECO:0000256" key="1">
    <source>
        <dbReference type="SAM" id="MobiDB-lite"/>
    </source>
</evidence>
<organism evidence="2">
    <name type="scientific">uncultured Caudovirales phage</name>
    <dbReference type="NCBI Taxonomy" id="2100421"/>
    <lineage>
        <taxon>Viruses</taxon>
        <taxon>Duplodnaviria</taxon>
        <taxon>Heunggongvirae</taxon>
        <taxon>Uroviricota</taxon>
        <taxon>Caudoviricetes</taxon>
        <taxon>Peduoviridae</taxon>
        <taxon>Maltschvirus</taxon>
        <taxon>Maltschvirus maltsch</taxon>
    </lineage>
</organism>